<evidence type="ECO:0000313" key="4">
    <source>
        <dbReference type="Proteomes" id="UP001150259"/>
    </source>
</evidence>
<keyword evidence="2" id="KW-0472">Membrane</keyword>
<dbReference type="RefSeq" id="WP_272463667.1">
    <property type="nucleotide sequence ID" value="NZ_JAPFQL010000108.1"/>
</dbReference>
<organism evidence="3 4">
    <name type="scientific">Intrasporangium calvum</name>
    <dbReference type="NCBI Taxonomy" id="53358"/>
    <lineage>
        <taxon>Bacteria</taxon>
        <taxon>Bacillati</taxon>
        <taxon>Actinomycetota</taxon>
        <taxon>Actinomycetes</taxon>
        <taxon>Micrococcales</taxon>
        <taxon>Intrasporangiaceae</taxon>
        <taxon>Intrasporangium</taxon>
    </lineage>
</organism>
<keyword evidence="4" id="KW-1185">Reference proteome</keyword>
<feature type="region of interest" description="Disordered" evidence="1">
    <location>
        <begin position="94"/>
        <end position="130"/>
    </location>
</feature>
<reference evidence="3 4" key="1">
    <citation type="submission" date="2022-11" db="EMBL/GenBank/DDBJ databases">
        <title>Anaerobic phenanthrene biodegradation by a DNRA strain PheN6.</title>
        <authorList>
            <person name="Zhang Z."/>
        </authorList>
    </citation>
    <scope>NUCLEOTIDE SEQUENCE [LARGE SCALE GENOMIC DNA]</scope>
    <source>
        <strain evidence="3 4">PheN6</strain>
    </source>
</reference>
<keyword evidence="2" id="KW-1133">Transmembrane helix</keyword>
<dbReference type="EMBL" id="JAPFQL010000108">
    <property type="protein sequence ID" value="MDC5699108.1"/>
    <property type="molecule type" value="Genomic_DNA"/>
</dbReference>
<evidence type="ECO:0000256" key="1">
    <source>
        <dbReference type="SAM" id="MobiDB-lite"/>
    </source>
</evidence>
<feature type="compositionally biased region" description="Basic residues" evidence="1">
    <location>
        <begin position="9"/>
        <end position="21"/>
    </location>
</feature>
<feature type="region of interest" description="Disordered" evidence="1">
    <location>
        <begin position="1"/>
        <end position="46"/>
    </location>
</feature>
<gene>
    <name evidence="3" type="ORF">OO014_17805</name>
</gene>
<feature type="compositionally biased region" description="Basic residues" evidence="1">
    <location>
        <begin position="30"/>
        <end position="46"/>
    </location>
</feature>
<proteinExistence type="predicted"/>
<evidence type="ECO:0000256" key="2">
    <source>
        <dbReference type="SAM" id="Phobius"/>
    </source>
</evidence>
<name>A0ABT5GM20_9MICO</name>
<dbReference type="Proteomes" id="UP001150259">
    <property type="component" value="Unassembled WGS sequence"/>
</dbReference>
<accession>A0ABT5GM20</accession>
<evidence type="ECO:0000313" key="3">
    <source>
        <dbReference type="EMBL" id="MDC5699108.1"/>
    </source>
</evidence>
<comment type="caution">
    <text evidence="3">The sequence shown here is derived from an EMBL/GenBank/DDBJ whole genome shotgun (WGS) entry which is preliminary data.</text>
</comment>
<keyword evidence="2" id="KW-0812">Transmembrane</keyword>
<sequence length="130" mass="13914">MSAATRKSSSSRRRSTRRPATSRRSTTRPPARRRRRTVSRTTRRRPTLATTIGAALGTLAVSFMLDASWPVRIGLVALVIVVGLGWLLWQARTGAPTPAQPTGADGAGTPETSPAAYGNTTIDPKETTDD</sequence>
<protein>
    <submittedName>
        <fullName evidence="3">Uncharacterized protein</fullName>
    </submittedName>
</protein>
<feature type="transmembrane region" description="Helical" evidence="2">
    <location>
        <begin position="70"/>
        <end position="89"/>
    </location>
</feature>